<comment type="caution">
    <text evidence="1">The sequence shown here is derived from an EMBL/GenBank/DDBJ whole genome shotgun (WGS) entry which is preliminary data.</text>
</comment>
<evidence type="ECO:0000313" key="2">
    <source>
        <dbReference type="Proteomes" id="UP000646745"/>
    </source>
</evidence>
<dbReference type="RefSeq" id="WP_189443435.1">
    <property type="nucleotide sequence ID" value="NZ_BMZI01000002.1"/>
</dbReference>
<reference evidence="2" key="1">
    <citation type="journal article" date="2019" name="Int. J. Syst. Evol. Microbiol.">
        <title>The Global Catalogue of Microorganisms (GCM) 10K type strain sequencing project: providing services to taxonomists for standard genome sequencing and annotation.</title>
        <authorList>
            <consortium name="The Broad Institute Genomics Platform"/>
            <consortium name="The Broad Institute Genome Sequencing Center for Infectious Disease"/>
            <person name="Wu L."/>
            <person name="Ma J."/>
        </authorList>
    </citation>
    <scope>NUCLEOTIDE SEQUENCE [LARGE SCALE GENOMIC DNA]</scope>
    <source>
        <strain evidence="2">KCTC 32998</strain>
    </source>
</reference>
<dbReference type="Proteomes" id="UP000646745">
    <property type="component" value="Unassembled WGS sequence"/>
</dbReference>
<sequence length="204" mass="23070">MTTTAIGVIDYNQSNNNTSLYVRKIELANDKYQAVQQFEATLVVELKSKKVLSDFLLHFSWQTGFDRPTVTVESRAGALPNPFLQKHLTDLSIAFVRENRRSLCVEKSYPLSTSTKHATKLQKLRDTLFVSKPDEAGYVLLAYEDLRGEARIAKSGNVIKHSDFLFALKERLTADHLGENGEKLDDIYFEKIASVDTRKLKAIA</sequence>
<evidence type="ECO:0000313" key="1">
    <source>
        <dbReference type="EMBL" id="GHB12990.1"/>
    </source>
</evidence>
<accession>A0ABQ3DV83</accession>
<proteinExistence type="predicted"/>
<name>A0ABQ3DV83_9GAMM</name>
<gene>
    <name evidence="1" type="ORF">GCM10009038_08810</name>
</gene>
<dbReference type="EMBL" id="BMZI01000002">
    <property type="protein sequence ID" value="GHB12990.1"/>
    <property type="molecule type" value="Genomic_DNA"/>
</dbReference>
<organism evidence="1 2">
    <name type="scientific">Salinicola rhizosphaerae</name>
    <dbReference type="NCBI Taxonomy" id="1443141"/>
    <lineage>
        <taxon>Bacteria</taxon>
        <taxon>Pseudomonadati</taxon>
        <taxon>Pseudomonadota</taxon>
        <taxon>Gammaproteobacteria</taxon>
        <taxon>Oceanospirillales</taxon>
        <taxon>Halomonadaceae</taxon>
        <taxon>Salinicola</taxon>
    </lineage>
</organism>
<protein>
    <submittedName>
        <fullName evidence="1">Uncharacterized protein</fullName>
    </submittedName>
</protein>
<keyword evidence="2" id="KW-1185">Reference proteome</keyword>